<comment type="caution">
    <text evidence="5">The sequence shown here is derived from an EMBL/GenBank/DDBJ whole genome shotgun (WGS) entry which is preliminary data.</text>
</comment>
<proteinExistence type="predicted"/>
<dbReference type="EMBL" id="JADOBH010000010">
    <property type="protein sequence ID" value="MBF7958750.1"/>
    <property type="molecule type" value="Genomic_DNA"/>
</dbReference>
<sequence length="328" mass="35828">MEAGKDSDKVPGRDVPALFSYPLSEVQGSGVSLTPGASTANLPVRGALVLENDRLTLRLLKTGEGSLPGTVPVMKAVRDEATGLDRITVPAVGGLPPRTVLINPVPVPVAPADTGNRSPVPVTPWHTGTAAKPVETLVTTVTPVADVNGLQDFIYWRPDAVGTGVEPVYVMFSNPYGETNAKGKYSRRDYNTEKAGGPIQNLDWRSASIDRAGIDKVKLHTGRFEQTPENKVMIDRLEKILKGELQPTDTDKRFYTHEIRELERYRNLGIKDGEVLKSVHEQKAAWNNTHTAALEDYKINEKEQPIYTDDALQAADEQELKDALGGKK</sequence>
<dbReference type="InterPro" id="IPR016128">
    <property type="entry name" value="Pyosin/cloacin_T_dom"/>
</dbReference>
<reference evidence="5 6" key="1">
    <citation type="submission" date="2020-11" db="EMBL/GenBank/DDBJ databases">
        <title>Taxonomic investigation of Rahnella spp.</title>
        <authorList>
            <person name="Lee S.D."/>
        </authorList>
    </citation>
    <scope>NUCLEOTIDE SEQUENCE [LARGE SCALE GENOMIC DNA]</scope>
    <source>
        <strain evidence="5 6">SAP-10</strain>
    </source>
</reference>
<accession>A0ABS0DY43</accession>
<dbReference type="Proteomes" id="UP000600307">
    <property type="component" value="Unassembled WGS sequence"/>
</dbReference>
<dbReference type="Pfam" id="PF06958">
    <property type="entry name" value="Pyocin_S"/>
    <property type="match status" value="1"/>
</dbReference>
<keyword evidence="6" id="KW-1185">Reference proteome</keyword>
<keyword evidence="3" id="KW-0078">Bacteriocin</keyword>
<evidence type="ECO:0000313" key="6">
    <source>
        <dbReference type="Proteomes" id="UP000600307"/>
    </source>
</evidence>
<keyword evidence="1" id="KW-0929">Antimicrobial</keyword>
<organism evidence="5 6">
    <name type="scientific">Rahnella victoriana</name>
    <dbReference type="NCBI Taxonomy" id="1510570"/>
    <lineage>
        <taxon>Bacteria</taxon>
        <taxon>Pseudomonadati</taxon>
        <taxon>Pseudomonadota</taxon>
        <taxon>Gammaproteobacteria</taxon>
        <taxon>Enterobacterales</taxon>
        <taxon>Yersiniaceae</taxon>
        <taxon>Rahnella</taxon>
    </lineage>
</organism>
<evidence type="ECO:0000256" key="1">
    <source>
        <dbReference type="ARBA" id="ARBA00022529"/>
    </source>
</evidence>
<dbReference type="SUPFAM" id="SSF69369">
    <property type="entry name" value="Cloacin translocation domain"/>
    <property type="match status" value="1"/>
</dbReference>
<evidence type="ECO:0000259" key="4">
    <source>
        <dbReference type="Pfam" id="PF06958"/>
    </source>
</evidence>
<protein>
    <submittedName>
        <fullName evidence="5">S-type pyocin domain-containing protein</fullName>
    </submittedName>
</protein>
<name>A0ABS0DY43_9GAMM</name>
<keyword evidence="2" id="KW-0044">Antibiotic</keyword>
<gene>
    <name evidence="5" type="ORF">IV431_24675</name>
</gene>
<evidence type="ECO:0000256" key="3">
    <source>
        <dbReference type="ARBA" id="ARBA00023048"/>
    </source>
</evidence>
<evidence type="ECO:0000256" key="2">
    <source>
        <dbReference type="ARBA" id="ARBA00023022"/>
    </source>
</evidence>
<dbReference type="InterPro" id="IPR036302">
    <property type="entry name" value="Pyosin/cloacin_T_dom_sf"/>
</dbReference>
<evidence type="ECO:0000313" key="5">
    <source>
        <dbReference type="EMBL" id="MBF7958750.1"/>
    </source>
</evidence>
<feature type="domain" description="Pyosin/cloacin translocation" evidence="4">
    <location>
        <begin position="36"/>
        <end position="171"/>
    </location>
</feature>